<keyword evidence="2" id="KW-0812">Transmembrane</keyword>
<feature type="transmembrane region" description="Helical" evidence="2">
    <location>
        <begin position="34"/>
        <end position="53"/>
    </location>
</feature>
<evidence type="ECO:0000313" key="4">
    <source>
        <dbReference type="Proteomes" id="UP000480684"/>
    </source>
</evidence>
<protein>
    <submittedName>
        <fullName evidence="3">Uncharacterized protein</fullName>
    </submittedName>
</protein>
<proteinExistence type="predicted"/>
<evidence type="ECO:0000313" key="3">
    <source>
        <dbReference type="EMBL" id="NFV81659.1"/>
    </source>
</evidence>
<organism evidence="3 4">
    <name type="scientific">Magnetospirillum aberrantis SpK</name>
    <dbReference type="NCBI Taxonomy" id="908842"/>
    <lineage>
        <taxon>Bacteria</taxon>
        <taxon>Pseudomonadati</taxon>
        <taxon>Pseudomonadota</taxon>
        <taxon>Alphaproteobacteria</taxon>
        <taxon>Rhodospirillales</taxon>
        <taxon>Rhodospirillaceae</taxon>
        <taxon>Magnetospirillum</taxon>
    </lineage>
</organism>
<gene>
    <name evidence="3" type="ORF">G4223_16235</name>
</gene>
<name>A0A7C9QW87_9PROT</name>
<keyword evidence="2" id="KW-1133">Transmembrane helix</keyword>
<keyword evidence="4" id="KW-1185">Reference proteome</keyword>
<evidence type="ECO:0000256" key="2">
    <source>
        <dbReference type="SAM" id="Phobius"/>
    </source>
</evidence>
<reference evidence="3 4" key="1">
    <citation type="submission" date="2020-02" db="EMBL/GenBank/DDBJ databases">
        <authorList>
            <person name="Dziuba M."/>
            <person name="Kuznetsov B."/>
            <person name="Mardanov A."/>
            <person name="Ravin N."/>
            <person name="Grouzdev D."/>
        </authorList>
    </citation>
    <scope>NUCLEOTIDE SEQUENCE [LARGE SCALE GENOMIC DNA]</scope>
    <source>
        <strain evidence="3 4">SpK</strain>
    </source>
</reference>
<feature type="transmembrane region" description="Helical" evidence="2">
    <location>
        <begin position="7"/>
        <end position="28"/>
    </location>
</feature>
<sequence length="107" mass="11512">MPRWIRLTALWGNGIVTALWLLVSVVALSRNGQAALLTVAGAALGAFNLYVIAKAAHLLSEEEWLKGEVRKAELRQQLARLRAEELAGAPPQSAAPLSLPRPSSDHP</sequence>
<dbReference type="EMBL" id="JAAIYP010000042">
    <property type="protein sequence ID" value="NFV81659.1"/>
    <property type="molecule type" value="Genomic_DNA"/>
</dbReference>
<dbReference type="Proteomes" id="UP000480684">
    <property type="component" value="Unassembled WGS sequence"/>
</dbReference>
<accession>A0A7C9QW87</accession>
<feature type="region of interest" description="Disordered" evidence="1">
    <location>
        <begin position="85"/>
        <end position="107"/>
    </location>
</feature>
<comment type="caution">
    <text evidence="3">The sequence shown here is derived from an EMBL/GenBank/DDBJ whole genome shotgun (WGS) entry which is preliminary data.</text>
</comment>
<dbReference type="RefSeq" id="WP_163681913.1">
    <property type="nucleotide sequence ID" value="NZ_JAAIYP010000042.1"/>
</dbReference>
<dbReference type="AlphaFoldDB" id="A0A7C9QW87"/>
<evidence type="ECO:0000256" key="1">
    <source>
        <dbReference type="SAM" id="MobiDB-lite"/>
    </source>
</evidence>
<keyword evidence="2" id="KW-0472">Membrane</keyword>